<feature type="signal peptide" evidence="1">
    <location>
        <begin position="1"/>
        <end position="34"/>
    </location>
</feature>
<dbReference type="InterPro" id="IPR059226">
    <property type="entry name" value="Choice_anch_Q_dom"/>
</dbReference>
<dbReference type="Pfam" id="PF13229">
    <property type="entry name" value="Beta_helix"/>
    <property type="match status" value="1"/>
</dbReference>
<dbReference type="RefSeq" id="WP_263540917.1">
    <property type="nucleotide sequence ID" value="NZ_JAOVZO020000019.1"/>
</dbReference>
<dbReference type="Proteomes" id="UP001139971">
    <property type="component" value="Unassembled WGS sequence"/>
</dbReference>
<gene>
    <name evidence="3" type="ORF">OD750_020040</name>
</gene>
<dbReference type="SMART" id="SM00710">
    <property type="entry name" value="PbH1"/>
    <property type="match status" value="6"/>
</dbReference>
<dbReference type="InterPro" id="IPR006626">
    <property type="entry name" value="PbH1"/>
</dbReference>
<proteinExistence type="predicted"/>
<evidence type="ECO:0000313" key="4">
    <source>
        <dbReference type="Proteomes" id="UP001139971"/>
    </source>
</evidence>
<comment type="caution">
    <text evidence="3">The sequence shown here is derived from an EMBL/GenBank/DDBJ whole genome shotgun (WGS) entry which is preliminary data.</text>
</comment>
<dbReference type="InterPro" id="IPR039448">
    <property type="entry name" value="Beta_helix"/>
</dbReference>
<evidence type="ECO:0000259" key="2">
    <source>
        <dbReference type="Pfam" id="PF13229"/>
    </source>
</evidence>
<feature type="domain" description="Right handed beta helix" evidence="2">
    <location>
        <begin position="565"/>
        <end position="682"/>
    </location>
</feature>
<dbReference type="SUPFAM" id="SSF51126">
    <property type="entry name" value="Pectin lyase-like"/>
    <property type="match status" value="2"/>
</dbReference>
<evidence type="ECO:0000256" key="1">
    <source>
        <dbReference type="SAM" id="SignalP"/>
    </source>
</evidence>
<feature type="chain" id="PRO_5040965510" evidence="1">
    <location>
        <begin position="35"/>
        <end position="830"/>
    </location>
</feature>
<organism evidence="3 4">
    <name type="scientific">Tahibacter soli</name>
    <dbReference type="NCBI Taxonomy" id="2983605"/>
    <lineage>
        <taxon>Bacteria</taxon>
        <taxon>Pseudomonadati</taxon>
        <taxon>Pseudomonadota</taxon>
        <taxon>Gammaproteobacteria</taxon>
        <taxon>Lysobacterales</taxon>
        <taxon>Rhodanobacteraceae</taxon>
        <taxon>Tahibacter</taxon>
    </lineage>
</organism>
<evidence type="ECO:0000313" key="3">
    <source>
        <dbReference type="EMBL" id="MDC8014843.1"/>
    </source>
</evidence>
<name>A0A9X3YQ43_9GAMM</name>
<keyword evidence="4" id="KW-1185">Reference proteome</keyword>
<sequence>MSSRFSVVLRRGSRLACRLLSVSFALVSIVSGKAAQAIALCVNSNATLDAALSIAAASPDAVTLRFATGTYPLTGRFVDLPRPTTLLGGYNADCSARKAIVNAYETVIDMSGGALHLQQNKTSDNLVAIDGLSIVNANPFRIYAGTFGDQGTIQVSRTHIGGVPASSATLDFVAFGGGSVTLDNVLVDKMPSGMPIGTCAQIVNLVEGGTLLVNNSTIDVAPNRQLCLEGDASTHEGDASFANSIVWSSVQTAGIDSVSMATINMINSTFFSLNRNGAAGTTVAAIQTTPLWVDPFSGNYLLQGDSTAVNSGTAIFPGGLSATDILGHTRWLGSAPDRGAFESAFNDATQYSVITTADSGVGSLRDAITQANVSSNPATITFNIPGNCPRTIALASALPQILTPVIVDGTTQPGSSVNASADTFDADLCVVLKPASGTLPYGFNVPAGATVGSLTLRGVGLGGFSQPVMLLGGSNHVIAGNQFGGSVAGVPLPGASLSAISIGVNASGSLIVGGNNLADRNVIGGADFSGINVAGTVSSSTDRCQIVNNLIGVAANGNTALPNFTGINLAGSGCLVDRNRIVGNSNDAIWINGSSHHVIQRNRIGYTLGGGGFFSGAGVRVSGNGSNNTIGAPAASNVSGSFYANTIRNMLQGGVLIESGSNNAVRTNLIYDNGASNNGMDIDLGAAGPLANDAGDGDDGANHLQNFPIATALLIGAASGASVTDVAATVSASLDAPPGTYRIDAYFSPRCDNTTPAGGRPHAQAFIGTAQVTLPAPAGALKINVVLPTLSGNPLIGLAATDAAGNTSEIGTCFATGNAQLDRIFQSGFN</sequence>
<dbReference type="InterPro" id="IPR011050">
    <property type="entry name" value="Pectin_lyase_fold/virulence"/>
</dbReference>
<dbReference type="EMBL" id="JAOVZO020000019">
    <property type="protein sequence ID" value="MDC8014843.1"/>
    <property type="molecule type" value="Genomic_DNA"/>
</dbReference>
<reference evidence="3" key="1">
    <citation type="submission" date="2023-02" db="EMBL/GenBank/DDBJ databases">
        <title>Tahibacter soli sp. nov. isolated from soil.</title>
        <authorList>
            <person name="Baek J.H."/>
            <person name="Lee J.K."/>
            <person name="Choi D.G."/>
            <person name="Jeon C.O."/>
        </authorList>
    </citation>
    <scope>NUCLEOTIDE SEQUENCE</scope>
    <source>
        <strain evidence="3">BL</strain>
    </source>
</reference>
<dbReference type="AlphaFoldDB" id="A0A9X3YQ43"/>
<protein>
    <submittedName>
        <fullName evidence="3">Right-handed parallel beta-helix repeat-containing protein</fullName>
    </submittedName>
</protein>
<keyword evidence="1" id="KW-0732">Signal</keyword>
<accession>A0A9X3YQ43</accession>
<dbReference type="NCBIfam" id="NF041518">
    <property type="entry name" value="choice_anch_Q"/>
    <property type="match status" value="1"/>
</dbReference>